<keyword evidence="3" id="KW-1185">Reference proteome</keyword>
<feature type="region of interest" description="Disordered" evidence="1">
    <location>
        <begin position="14"/>
        <end position="34"/>
    </location>
</feature>
<dbReference type="AlphaFoldDB" id="A0A1N7KYC4"/>
<gene>
    <name evidence="2" type="ORF">SAMN05421790_103343</name>
</gene>
<accession>A0A1N7KYC4</accession>
<name>A0A1N7KYC4_9BACL</name>
<reference evidence="3" key="1">
    <citation type="submission" date="2017-01" db="EMBL/GenBank/DDBJ databases">
        <authorList>
            <person name="Varghese N."/>
            <person name="Submissions S."/>
        </authorList>
    </citation>
    <scope>NUCLEOTIDE SEQUENCE [LARGE SCALE GENOMIC DNA]</scope>
    <source>
        <strain evidence="3">DSM 45196</strain>
    </source>
</reference>
<organism evidence="2 3">
    <name type="scientific">Kroppenstedtia eburnea</name>
    <dbReference type="NCBI Taxonomy" id="714067"/>
    <lineage>
        <taxon>Bacteria</taxon>
        <taxon>Bacillati</taxon>
        <taxon>Bacillota</taxon>
        <taxon>Bacilli</taxon>
        <taxon>Bacillales</taxon>
        <taxon>Thermoactinomycetaceae</taxon>
        <taxon>Kroppenstedtia</taxon>
    </lineage>
</organism>
<dbReference type="Proteomes" id="UP000186795">
    <property type="component" value="Unassembled WGS sequence"/>
</dbReference>
<sequence length="159" mass="18789">MQHIETRKKIMISSVAGTHRGTRSERFEEEREEARRNAILPHPTVSSHQLHQVSDQIKPVWNILNADPGYITELLLETIAPETYQRYLEEKRRDRTGAKNITVVGIKLIIPLEKTKRPQKRNFWGLFLLNNKQFLNCDCLYIEVDDCWPYHKKISYTEN</sequence>
<evidence type="ECO:0000313" key="3">
    <source>
        <dbReference type="Proteomes" id="UP000186795"/>
    </source>
</evidence>
<protein>
    <submittedName>
        <fullName evidence="2">Uncharacterized protein</fullName>
    </submittedName>
</protein>
<dbReference type="EMBL" id="FTOD01000003">
    <property type="protein sequence ID" value="SIS66583.1"/>
    <property type="molecule type" value="Genomic_DNA"/>
</dbReference>
<feature type="compositionally biased region" description="Basic and acidic residues" evidence="1">
    <location>
        <begin position="22"/>
        <end position="34"/>
    </location>
</feature>
<proteinExistence type="predicted"/>
<evidence type="ECO:0000256" key="1">
    <source>
        <dbReference type="SAM" id="MobiDB-lite"/>
    </source>
</evidence>
<evidence type="ECO:0000313" key="2">
    <source>
        <dbReference type="EMBL" id="SIS66583.1"/>
    </source>
</evidence>